<dbReference type="Gene3D" id="3.40.50.9100">
    <property type="entry name" value="Dehydroquinase, class II"/>
    <property type="match status" value="1"/>
</dbReference>
<keyword evidence="7" id="KW-0057">Aromatic amino acid biosynthesis</keyword>
<evidence type="ECO:0000256" key="9">
    <source>
        <dbReference type="PIRSR" id="PIRSR001399-3"/>
    </source>
</evidence>
<keyword evidence="11" id="KW-1185">Reference proteome</keyword>
<evidence type="ECO:0000256" key="3">
    <source>
        <dbReference type="ARBA" id="ARBA00011037"/>
    </source>
</evidence>
<dbReference type="GO" id="GO:0008652">
    <property type="term" value="P:amino acid biosynthetic process"/>
    <property type="evidence" value="ECO:0007669"/>
    <property type="project" value="UniProtKB-KW"/>
</dbReference>
<dbReference type="EC" id="4.2.1.10" evidence="5 7"/>
<comment type="caution">
    <text evidence="10">The sequence shown here is derived from an EMBL/GenBank/DDBJ whole genome shotgun (WGS) entry which is preliminary data.</text>
</comment>
<dbReference type="PIRSF" id="PIRSF001399">
    <property type="entry name" value="DHquinase_II"/>
    <property type="match status" value="1"/>
</dbReference>
<evidence type="ECO:0000256" key="4">
    <source>
        <dbReference type="ARBA" id="ARBA00011193"/>
    </source>
</evidence>
<reference evidence="10" key="1">
    <citation type="submission" date="2021-07" db="EMBL/GenBank/DDBJ databases">
        <title>New genus and species of the family Alcaligenaceae.</title>
        <authorList>
            <person name="Hahn M.W."/>
        </authorList>
    </citation>
    <scope>NUCLEOTIDE SEQUENCE</scope>
    <source>
        <strain evidence="10">LF4-65</strain>
    </source>
</reference>
<dbReference type="GO" id="GO:0009073">
    <property type="term" value="P:aromatic amino acid family biosynthetic process"/>
    <property type="evidence" value="ECO:0007669"/>
    <property type="project" value="UniProtKB-KW"/>
</dbReference>
<dbReference type="SUPFAM" id="SSF52304">
    <property type="entry name" value="Type II 3-dehydroquinate dehydratase"/>
    <property type="match status" value="1"/>
</dbReference>
<dbReference type="GO" id="GO:0003855">
    <property type="term" value="F:3-dehydroquinate dehydratase activity"/>
    <property type="evidence" value="ECO:0007669"/>
    <property type="project" value="UniProtKB-UniRule"/>
</dbReference>
<evidence type="ECO:0000256" key="8">
    <source>
        <dbReference type="PIRSR" id="PIRSR001399-1"/>
    </source>
</evidence>
<dbReference type="NCBIfam" id="NF003807">
    <property type="entry name" value="PRK05395.1-4"/>
    <property type="match status" value="1"/>
</dbReference>
<dbReference type="GO" id="GO:0009423">
    <property type="term" value="P:chorismate biosynthetic process"/>
    <property type="evidence" value="ECO:0007669"/>
    <property type="project" value="UniProtKB-UniRule"/>
</dbReference>
<comment type="similarity">
    <text evidence="3 7">Belongs to the type-II 3-dehydroquinase family.</text>
</comment>
<dbReference type="PANTHER" id="PTHR21272">
    <property type="entry name" value="CATABOLIC 3-DEHYDROQUINASE"/>
    <property type="match status" value="1"/>
</dbReference>
<comment type="pathway">
    <text evidence="2 7">Metabolic intermediate biosynthesis; chorismate biosynthesis; chorismate from D-erythrose 4-phosphate and phosphoenolpyruvate: step 3/7.</text>
</comment>
<protein>
    <recommendedName>
        <fullName evidence="5 7">3-dehydroquinate dehydratase</fullName>
        <shortName evidence="7">3-dehydroquinase</shortName>
        <ecNumber evidence="5 7">4.2.1.10</ecNumber>
    </recommendedName>
    <alternativeName>
        <fullName evidence="7">Type II DHQase</fullName>
    </alternativeName>
</protein>
<feature type="binding site" evidence="7">
    <location>
        <position position="79"/>
    </location>
    <ligand>
        <name>substrate</name>
    </ligand>
</feature>
<organism evidence="10 11">
    <name type="scientific">Zwartia hollandica</name>
    <dbReference type="NCBI Taxonomy" id="324606"/>
    <lineage>
        <taxon>Bacteria</taxon>
        <taxon>Pseudomonadati</taxon>
        <taxon>Pseudomonadota</taxon>
        <taxon>Betaproteobacteria</taxon>
        <taxon>Burkholderiales</taxon>
        <taxon>Alcaligenaceae</taxon>
        <taxon>Zwartia</taxon>
    </lineage>
</organism>
<evidence type="ECO:0000256" key="6">
    <source>
        <dbReference type="ARBA" id="ARBA00023239"/>
    </source>
</evidence>
<evidence type="ECO:0000256" key="1">
    <source>
        <dbReference type="ARBA" id="ARBA00001864"/>
    </source>
</evidence>
<comment type="caution">
    <text evidence="7">Lacks conserved residue(s) required for the propagation of feature annotation.</text>
</comment>
<dbReference type="AlphaFoldDB" id="A0A953NCW3"/>
<dbReference type="Pfam" id="PF01220">
    <property type="entry name" value="DHquinase_II"/>
    <property type="match status" value="1"/>
</dbReference>
<comment type="function">
    <text evidence="7">Catalyzes a trans-dehydration via an enolate intermediate.</text>
</comment>
<evidence type="ECO:0000313" key="10">
    <source>
        <dbReference type="EMBL" id="MBZ1351329.1"/>
    </source>
</evidence>
<dbReference type="RefSeq" id="WP_259661736.1">
    <property type="nucleotide sequence ID" value="NZ_JAHXRI010000010.1"/>
</dbReference>
<sequence length="149" mass="16479">MHSKPIQVLLVQGANMEYLGIRQPEIYGTMALDELHEQLIAHANTLKIMLDIRTTNLEGEAITWAYEADRKGYDAMLINPAGFTYAGYALRDCIKALIMPTVEVHMSNIERRGMKSVTAEASVGVITGFGRDSYLYGLNAIVDLVKGKS</sequence>
<feature type="binding site" evidence="7">
    <location>
        <position position="92"/>
    </location>
    <ligand>
        <name>substrate</name>
    </ligand>
</feature>
<dbReference type="HAMAP" id="MF_00169">
    <property type="entry name" value="AroQ"/>
    <property type="match status" value="1"/>
</dbReference>
<evidence type="ECO:0000256" key="2">
    <source>
        <dbReference type="ARBA" id="ARBA00004902"/>
    </source>
</evidence>
<evidence type="ECO:0000256" key="5">
    <source>
        <dbReference type="ARBA" id="ARBA00012060"/>
    </source>
</evidence>
<evidence type="ECO:0000256" key="7">
    <source>
        <dbReference type="HAMAP-Rule" id="MF_00169"/>
    </source>
</evidence>
<comment type="catalytic activity">
    <reaction evidence="1 7">
        <text>3-dehydroquinate = 3-dehydroshikimate + H2O</text>
        <dbReference type="Rhea" id="RHEA:21096"/>
        <dbReference type="ChEBI" id="CHEBI:15377"/>
        <dbReference type="ChEBI" id="CHEBI:16630"/>
        <dbReference type="ChEBI" id="CHEBI:32364"/>
        <dbReference type="EC" id="4.2.1.10"/>
    </reaction>
</comment>
<feature type="site" description="Transition state stabilizer" evidence="7 9">
    <location>
        <position position="22"/>
    </location>
</feature>
<keyword evidence="7" id="KW-0028">Amino-acid biosynthesis</keyword>
<dbReference type="GO" id="GO:0019631">
    <property type="term" value="P:quinate catabolic process"/>
    <property type="evidence" value="ECO:0007669"/>
    <property type="project" value="TreeGrafter"/>
</dbReference>
<feature type="active site" description="Proton donor" evidence="7 8">
    <location>
        <position position="105"/>
    </location>
</feature>
<keyword evidence="6 7" id="KW-0456">Lyase</keyword>
<feature type="binding site" evidence="7">
    <location>
        <begin position="106"/>
        <end position="107"/>
    </location>
    <ligand>
        <name>substrate</name>
    </ligand>
</feature>
<gene>
    <name evidence="7" type="primary">aroQ</name>
    <name evidence="10" type="ORF">KZZ10_11790</name>
</gene>
<dbReference type="InterPro" id="IPR001874">
    <property type="entry name" value="DHquinase_II"/>
</dbReference>
<dbReference type="InterPro" id="IPR036441">
    <property type="entry name" value="DHquinase_II_sf"/>
</dbReference>
<feature type="active site" description="Proton acceptor" evidence="7 8">
    <location>
        <position position="27"/>
    </location>
</feature>
<dbReference type="Proteomes" id="UP000739565">
    <property type="component" value="Unassembled WGS sequence"/>
</dbReference>
<proteinExistence type="inferred from homology"/>
<evidence type="ECO:0000313" key="11">
    <source>
        <dbReference type="Proteomes" id="UP000739565"/>
    </source>
</evidence>
<comment type="subunit">
    <text evidence="4 7">Homododecamer.</text>
</comment>
<accession>A0A953NCW3</accession>
<dbReference type="CDD" id="cd00466">
    <property type="entry name" value="DHQase_II"/>
    <property type="match status" value="1"/>
</dbReference>
<dbReference type="EMBL" id="JAHXRI010000010">
    <property type="protein sequence ID" value="MBZ1351329.1"/>
    <property type="molecule type" value="Genomic_DNA"/>
</dbReference>
<name>A0A953NCW3_9BURK</name>
<dbReference type="PANTHER" id="PTHR21272:SF3">
    <property type="entry name" value="CATABOLIC 3-DEHYDROQUINASE"/>
    <property type="match status" value="1"/>
</dbReference>